<dbReference type="Proteomes" id="UP001497497">
    <property type="component" value="Unassembled WGS sequence"/>
</dbReference>
<comment type="caution">
    <text evidence="2">The sequence shown here is derived from an EMBL/GenBank/DDBJ whole genome shotgun (WGS) entry which is preliminary data.</text>
</comment>
<gene>
    <name evidence="1" type="ORF">GSLYS_00022147001</name>
    <name evidence="2" type="ORF">GSLYS_00022161001</name>
</gene>
<name>A0AAV2IUI1_LYMST</name>
<accession>A0AAV2IUI1</accession>
<organism evidence="2 3">
    <name type="scientific">Lymnaea stagnalis</name>
    <name type="common">Great pond snail</name>
    <name type="synonym">Helix stagnalis</name>
    <dbReference type="NCBI Taxonomy" id="6523"/>
    <lineage>
        <taxon>Eukaryota</taxon>
        <taxon>Metazoa</taxon>
        <taxon>Spiralia</taxon>
        <taxon>Lophotrochozoa</taxon>
        <taxon>Mollusca</taxon>
        <taxon>Gastropoda</taxon>
        <taxon>Heterobranchia</taxon>
        <taxon>Euthyneura</taxon>
        <taxon>Panpulmonata</taxon>
        <taxon>Hygrophila</taxon>
        <taxon>Lymnaeoidea</taxon>
        <taxon>Lymnaeidae</taxon>
        <taxon>Lymnaea</taxon>
    </lineage>
</organism>
<sequence length="54" mass="6495">MMPTPDENWWRQIALEYNERFDFPLCLGAIDSKHIRIKKPHRSGSKYYNYTGYG</sequence>
<dbReference type="EMBL" id="CAXITT010001864">
    <property type="protein sequence ID" value="CAL1548844.1"/>
    <property type="molecule type" value="Genomic_DNA"/>
</dbReference>
<protein>
    <recommendedName>
        <fullName evidence="4">DDE Tnp4 domain-containing protein</fullName>
    </recommendedName>
</protein>
<evidence type="ECO:0008006" key="4">
    <source>
        <dbReference type="Google" id="ProtNLM"/>
    </source>
</evidence>
<evidence type="ECO:0000313" key="2">
    <source>
        <dbReference type="EMBL" id="CAL1548844.1"/>
    </source>
</evidence>
<proteinExistence type="predicted"/>
<evidence type="ECO:0000313" key="1">
    <source>
        <dbReference type="EMBL" id="CAL1548830.1"/>
    </source>
</evidence>
<evidence type="ECO:0000313" key="3">
    <source>
        <dbReference type="Proteomes" id="UP001497497"/>
    </source>
</evidence>
<dbReference type="AlphaFoldDB" id="A0AAV2IUI1"/>
<reference evidence="2 3" key="1">
    <citation type="submission" date="2024-04" db="EMBL/GenBank/DDBJ databases">
        <authorList>
            <consortium name="Genoscope - CEA"/>
            <person name="William W."/>
        </authorList>
    </citation>
    <scope>NUCLEOTIDE SEQUENCE [LARGE SCALE GENOMIC DNA]</scope>
</reference>
<dbReference type="EMBL" id="CAXITT010001812">
    <property type="protein sequence ID" value="CAL1548830.1"/>
    <property type="molecule type" value="Genomic_DNA"/>
</dbReference>
<keyword evidence="3" id="KW-1185">Reference proteome</keyword>